<dbReference type="AlphaFoldDB" id="A0AA88XRV6"/>
<dbReference type="EMBL" id="VSWD01000011">
    <property type="protein sequence ID" value="KAK3087437.1"/>
    <property type="molecule type" value="Genomic_DNA"/>
</dbReference>
<name>A0AA88XRV6_PINIB</name>
<reference evidence="3" key="1">
    <citation type="submission" date="2019-08" db="EMBL/GenBank/DDBJ databases">
        <title>The improved chromosome-level genome for the pearl oyster Pinctada fucata martensii using PacBio sequencing and Hi-C.</title>
        <authorList>
            <person name="Zheng Z."/>
        </authorList>
    </citation>
    <scope>NUCLEOTIDE SEQUENCE</scope>
    <source>
        <strain evidence="3">ZZ-2019</strain>
        <tissue evidence="3">Adductor muscle</tissue>
    </source>
</reference>
<comment type="caution">
    <text evidence="3">The sequence shown here is derived from an EMBL/GenBank/DDBJ whole genome shotgun (WGS) entry which is preliminary data.</text>
</comment>
<gene>
    <name evidence="3" type="ORF">FSP39_005904</name>
</gene>
<proteinExistence type="predicted"/>
<protein>
    <submittedName>
        <fullName evidence="3">Uncharacterized protein</fullName>
    </submittedName>
</protein>
<organism evidence="3 4">
    <name type="scientific">Pinctada imbricata</name>
    <name type="common">Atlantic pearl-oyster</name>
    <name type="synonym">Pinctada martensii</name>
    <dbReference type="NCBI Taxonomy" id="66713"/>
    <lineage>
        <taxon>Eukaryota</taxon>
        <taxon>Metazoa</taxon>
        <taxon>Spiralia</taxon>
        <taxon>Lophotrochozoa</taxon>
        <taxon>Mollusca</taxon>
        <taxon>Bivalvia</taxon>
        <taxon>Autobranchia</taxon>
        <taxon>Pteriomorphia</taxon>
        <taxon>Pterioida</taxon>
        <taxon>Pterioidea</taxon>
        <taxon>Pteriidae</taxon>
        <taxon>Pinctada</taxon>
    </lineage>
</organism>
<evidence type="ECO:0000256" key="2">
    <source>
        <dbReference type="SAM" id="SignalP"/>
    </source>
</evidence>
<accession>A0AA88XRV6</accession>
<sequence length="128" mass="14560">MKDISEITVAISLSLVLVAVQLTPSVVPHPMYDTDIAQPRDLDSDLEDQEMSNSQSLRQEDLRKLILKKMRFRDLDEEQEIPAYTLKSAGMKRADDFSLAHKVAELLHGLKVRQVKSPKVRMPSLRFG</sequence>
<evidence type="ECO:0000313" key="3">
    <source>
        <dbReference type="EMBL" id="KAK3087437.1"/>
    </source>
</evidence>
<evidence type="ECO:0000256" key="1">
    <source>
        <dbReference type="SAM" id="MobiDB-lite"/>
    </source>
</evidence>
<feature type="chain" id="PRO_5041667748" evidence="2">
    <location>
        <begin position="29"/>
        <end position="128"/>
    </location>
</feature>
<feature type="signal peptide" evidence="2">
    <location>
        <begin position="1"/>
        <end position="28"/>
    </location>
</feature>
<evidence type="ECO:0000313" key="4">
    <source>
        <dbReference type="Proteomes" id="UP001186944"/>
    </source>
</evidence>
<dbReference type="Proteomes" id="UP001186944">
    <property type="component" value="Unassembled WGS sequence"/>
</dbReference>
<feature type="region of interest" description="Disordered" evidence="1">
    <location>
        <begin position="30"/>
        <end position="57"/>
    </location>
</feature>
<keyword evidence="2" id="KW-0732">Signal</keyword>
<keyword evidence="4" id="KW-1185">Reference proteome</keyword>